<dbReference type="PANTHER" id="PTHR43861">
    <property type="entry name" value="TRANS-ACONITATE 2-METHYLTRANSFERASE-RELATED"/>
    <property type="match status" value="1"/>
</dbReference>
<organism evidence="3 4">
    <name type="scientific">Candidatus Entotheonella gemina</name>
    <dbReference type="NCBI Taxonomy" id="1429439"/>
    <lineage>
        <taxon>Bacteria</taxon>
        <taxon>Pseudomonadati</taxon>
        <taxon>Nitrospinota/Tectimicrobiota group</taxon>
        <taxon>Candidatus Tectimicrobiota</taxon>
        <taxon>Candidatus Entotheonellia</taxon>
        <taxon>Candidatus Entotheonellales</taxon>
        <taxon>Candidatus Entotheonellaceae</taxon>
        <taxon>Candidatus Entotheonella</taxon>
    </lineage>
</organism>
<dbReference type="HOGENOM" id="CLU_069129_1_0_7"/>
<dbReference type="InterPro" id="IPR041698">
    <property type="entry name" value="Methyltransf_25"/>
</dbReference>
<dbReference type="Pfam" id="PF13649">
    <property type="entry name" value="Methyltransf_25"/>
    <property type="match status" value="1"/>
</dbReference>
<evidence type="ECO:0000256" key="1">
    <source>
        <dbReference type="ARBA" id="ARBA00022679"/>
    </source>
</evidence>
<name>W4MCK0_9BACT</name>
<evidence type="ECO:0000313" key="3">
    <source>
        <dbReference type="EMBL" id="ETX07933.1"/>
    </source>
</evidence>
<dbReference type="PANTHER" id="PTHR43861:SF3">
    <property type="entry name" value="PUTATIVE (AFU_ORTHOLOGUE AFUA_2G14390)-RELATED"/>
    <property type="match status" value="1"/>
</dbReference>
<dbReference type="AlphaFoldDB" id="W4MCK0"/>
<comment type="caution">
    <text evidence="3">The sequence shown here is derived from an EMBL/GenBank/DDBJ whole genome shotgun (WGS) entry which is preliminary data.</text>
</comment>
<keyword evidence="4" id="KW-1185">Reference proteome</keyword>
<dbReference type="CDD" id="cd02440">
    <property type="entry name" value="AdoMet_MTases"/>
    <property type="match status" value="1"/>
</dbReference>
<proteinExistence type="predicted"/>
<reference evidence="3 4" key="1">
    <citation type="journal article" date="2014" name="Nature">
        <title>An environmental bacterial taxon with a large and distinct metabolic repertoire.</title>
        <authorList>
            <person name="Wilson M.C."/>
            <person name="Mori T."/>
            <person name="Ruckert C."/>
            <person name="Uria A.R."/>
            <person name="Helf M.J."/>
            <person name="Takada K."/>
            <person name="Gernert C."/>
            <person name="Steffens U.A."/>
            <person name="Heycke N."/>
            <person name="Schmitt S."/>
            <person name="Rinke C."/>
            <person name="Helfrich E.J."/>
            <person name="Brachmann A.O."/>
            <person name="Gurgui C."/>
            <person name="Wakimoto T."/>
            <person name="Kracht M."/>
            <person name="Crusemann M."/>
            <person name="Hentschel U."/>
            <person name="Abe I."/>
            <person name="Matsunaga S."/>
            <person name="Kalinowski J."/>
            <person name="Takeyama H."/>
            <person name="Piel J."/>
        </authorList>
    </citation>
    <scope>NUCLEOTIDE SEQUENCE [LARGE SCALE GENOMIC DNA]</scope>
    <source>
        <strain evidence="4">TSY2</strain>
    </source>
</reference>
<accession>W4MCK0</accession>
<dbReference type="Gene3D" id="2.20.25.110">
    <property type="entry name" value="S-adenosyl-L-methionine-dependent methyltransferases"/>
    <property type="match status" value="1"/>
</dbReference>
<dbReference type="Gene3D" id="3.40.50.150">
    <property type="entry name" value="Vaccinia Virus protein VP39"/>
    <property type="match status" value="1"/>
</dbReference>
<dbReference type="InterPro" id="IPR029063">
    <property type="entry name" value="SAM-dependent_MTases_sf"/>
</dbReference>
<evidence type="ECO:0000313" key="4">
    <source>
        <dbReference type="Proteomes" id="UP000019140"/>
    </source>
</evidence>
<sequence>MADWFEDDTLWESLEGFLFSQFRSQEMTVLEVEQVLELAAPPPGAAVLDLCCGTGRHSLEFSRRGFQVTGVDRTTRYLEAARAAAIDAGFKVEWIRDDMRRFQRPAAFTLALNLFSSFGYFAEAGDDLQVLRNLYTSLQPGGILLLELAGKEPVVRDFHPRTWHRHAERNEYLLEERIIREDWGVIENHWTWIRGPEHRVFNWHIRLYSGVELKCLLFEAGFSAVHIYGSLAGTPYDQTARRLVAVAAK</sequence>
<evidence type="ECO:0000259" key="2">
    <source>
        <dbReference type="Pfam" id="PF13649"/>
    </source>
</evidence>
<gene>
    <name evidence="3" type="ORF">ETSY2_08325</name>
</gene>
<feature type="domain" description="Methyltransferase" evidence="2">
    <location>
        <begin position="47"/>
        <end position="142"/>
    </location>
</feature>
<dbReference type="SUPFAM" id="SSF53335">
    <property type="entry name" value="S-adenosyl-L-methionine-dependent methyltransferases"/>
    <property type="match status" value="1"/>
</dbReference>
<dbReference type="EMBL" id="AZHX01000336">
    <property type="protein sequence ID" value="ETX07933.1"/>
    <property type="molecule type" value="Genomic_DNA"/>
</dbReference>
<keyword evidence="1" id="KW-0808">Transferase</keyword>
<protein>
    <recommendedName>
        <fullName evidence="2">Methyltransferase domain-containing protein</fullName>
    </recommendedName>
</protein>
<dbReference type="GO" id="GO:0016740">
    <property type="term" value="F:transferase activity"/>
    <property type="evidence" value="ECO:0007669"/>
    <property type="project" value="UniProtKB-KW"/>
</dbReference>
<dbReference type="Proteomes" id="UP000019140">
    <property type="component" value="Unassembled WGS sequence"/>
</dbReference>